<organism evidence="9 10">
    <name type="scientific">Haloechinothrix alba</name>
    <dbReference type="NCBI Taxonomy" id="664784"/>
    <lineage>
        <taxon>Bacteria</taxon>
        <taxon>Bacillati</taxon>
        <taxon>Actinomycetota</taxon>
        <taxon>Actinomycetes</taxon>
        <taxon>Pseudonocardiales</taxon>
        <taxon>Pseudonocardiaceae</taxon>
        <taxon>Haloechinothrix</taxon>
    </lineage>
</organism>
<dbReference type="SUPFAM" id="SSF88946">
    <property type="entry name" value="Sigma2 domain of RNA polymerase sigma factors"/>
    <property type="match status" value="1"/>
</dbReference>
<name>A0A239AG76_9PSEU</name>
<dbReference type="Proteomes" id="UP000198348">
    <property type="component" value="Unassembled WGS sequence"/>
</dbReference>
<dbReference type="PANTHER" id="PTHR43133:SF57">
    <property type="entry name" value="RNA POLYMERASE SIGMA-70 FACTOR"/>
    <property type="match status" value="1"/>
</dbReference>
<dbReference type="GO" id="GO:0006352">
    <property type="term" value="P:DNA-templated transcription initiation"/>
    <property type="evidence" value="ECO:0007669"/>
    <property type="project" value="InterPro"/>
</dbReference>
<gene>
    <name evidence="9" type="ORF">SAMN06265360_1401</name>
</gene>
<dbReference type="InterPro" id="IPR036388">
    <property type="entry name" value="WH-like_DNA-bd_sf"/>
</dbReference>
<feature type="domain" description="RNA polymerase sigma-70 region 2" evidence="7">
    <location>
        <begin position="60"/>
        <end position="126"/>
    </location>
</feature>
<dbReference type="InterPro" id="IPR013325">
    <property type="entry name" value="RNA_pol_sigma_r2"/>
</dbReference>
<evidence type="ECO:0000256" key="5">
    <source>
        <dbReference type="ARBA" id="ARBA00023163"/>
    </source>
</evidence>
<dbReference type="PANTHER" id="PTHR43133">
    <property type="entry name" value="RNA POLYMERASE ECF-TYPE SIGMA FACTO"/>
    <property type="match status" value="1"/>
</dbReference>
<dbReference type="InterPro" id="IPR014284">
    <property type="entry name" value="RNA_pol_sigma-70_dom"/>
</dbReference>
<feature type="compositionally biased region" description="Basic and acidic residues" evidence="6">
    <location>
        <begin position="10"/>
        <end position="22"/>
    </location>
</feature>
<feature type="region of interest" description="Disordered" evidence="6">
    <location>
        <begin position="1"/>
        <end position="35"/>
    </location>
</feature>
<dbReference type="Pfam" id="PF04542">
    <property type="entry name" value="Sigma70_r2"/>
    <property type="match status" value="1"/>
</dbReference>
<evidence type="ECO:0000256" key="6">
    <source>
        <dbReference type="SAM" id="MobiDB-lite"/>
    </source>
</evidence>
<comment type="similarity">
    <text evidence="1">Belongs to the sigma-70 factor family. ECF subfamily.</text>
</comment>
<proteinExistence type="inferred from homology"/>
<dbReference type="Gene3D" id="1.10.10.10">
    <property type="entry name" value="Winged helix-like DNA-binding domain superfamily/Winged helix DNA-binding domain"/>
    <property type="match status" value="1"/>
</dbReference>
<dbReference type="InterPro" id="IPR007627">
    <property type="entry name" value="RNA_pol_sigma70_r2"/>
</dbReference>
<keyword evidence="10" id="KW-1185">Reference proteome</keyword>
<evidence type="ECO:0000259" key="7">
    <source>
        <dbReference type="Pfam" id="PF04542"/>
    </source>
</evidence>
<reference evidence="9 10" key="1">
    <citation type="submission" date="2017-06" db="EMBL/GenBank/DDBJ databases">
        <authorList>
            <person name="Kim H.J."/>
            <person name="Triplett B.A."/>
        </authorList>
    </citation>
    <scope>NUCLEOTIDE SEQUENCE [LARGE SCALE GENOMIC DNA]</scope>
    <source>
        <strain evidence="9 10">DSM 45207</strain>
    </source>
</reference>
<keyword evidence="3" id="KW-0731">Sigma factor</keyword>
<feature type="region of interest" description="Disordered" evidence="6">
    <location>
        <begin position="215"/>
        <end position="239"/>
    </location>
</feature>
<sequence length="239" mass="27252">MLLLGSLSERSSRDQRPPRPADSEPAPSGQVQRSAHVGVPMRRKYHDESCDCVLDAGHWYRRHAAMIWRFIFVQTQDREFADDCTSETFLRAVRRSGSFRCEGDGVRPWLVTIARNALRDRLKKRSHRLEILTPSVRDDTDSDADPANIVMEREGWQELHRHIDTLSEDQARCLRLRFLGERTVAETASAMQRADIAIRGLQYRAICKLAALSGGSPGVERSRLESAGRMNSPRGRRRT</sequence>
<dbReference type="InterPro" id="IPR013324">
    <property type="entry name" value="RNA_pol_sigma_r3/r4-like"/>
</dbReference>
<dbReference type="GO" id="GO:0016987">
    <property type="term" value="F:sigma factor activity"/>
    <property type="evidence" value="ECO:0007669"/>
    <property type="project" value="UniProtKB-KW"/>
</dbReference>
<evidence type="ECO:0000256" key="1">
    <source>
        <dbReference type="ARBA" id="ARBA00010641"/>
    </source>
</evidence>
<dbReference type="AlphaFoldDB" id="A0A239AG76"/>
<feature type="domain" description="RNA polymerase sigma-70 region 4" evidence="8">
    <location>
        <begin position="163"/>
        <end position="209"/>
    </location>
</feature>
<dbReference type="SUPFAM" id="SSF88659">
    <property type="entry name" value="Sigma3 and sigma4 domains of RNA polymerase sigma factors"/>
    <property type="match status" value="1"/>
</dbReference>
<evidence type="ECO:0000256" key="3">
    <source>
        <dbReference type="ARBA" id="ARBA00023082"/>
    </source>
</evidence>
<dbReference type="Pfam" id="PF04545">
    <property type="entry name" value="Sigma70_r4"/>
    <property type="match status" value="1"/>
</dbReference>
<evidence type="ECO:0000313" key="10">
    <source>
        <dbReference type="Proteomes" id="UP000198348"/>
    </source>
</evidence>
<protein>
    <submittedName>
        <fullName evidence="9">RNA polymerase sigma factor, sigma-70 family</fullName>
    </submittedName>
</protein>
<dbReference type="InterPro" id="IPR039425">
    <property type="entry name" value="RNA_pol_sigma-70-like"/>
</dbReference>
<dbReference type="InterPro" id="IPR007630">
    <property type="entry name" value="RNA_pol_sigma70_r4"/>
</dbReference>
<dbReference type="EMBL" id="FZNW01000040">
    <property type="protein sequence ID" value="SNR94539.1"/>
    <property type="molecule type" value="Genomic_DNA"/>
</dbReference>
<evidence type="ECO:0000313" key="9">
    <source>
        <dbReference type="EMBL" id="SNR94539.1"/>
    </source>
</evidence>
<dbReference type="NCBIfam" id="TIGR02937">
    <property type="entry name" value="sigma70-ECF"/>
    <property type="match status" value="1"/>
</dbReference>
<evidence type="ECO:0000259" key="8">
    <source>
        <dbReference type="Pfam" id="PF04545"/>
    </source>
</evidence>
<accession>A0A239AG76</accession>
<dbReference type="Gene3D" id="1.10.1740.10">
    <property type="match status" value="1"/>
</dbReference>
<keyword evidence="4" id="KW-0238">DNA-binding</keyword>
<evidence type="ECO:0000256" key="2">
    <source>
        <dbReference type="ARBA" id="ARBA00023015"/>
    </source>
</evidence>
<keyword evidence="5" id="KW-0804">Transcription</keyword>
<evidence type="ECO:0000256" key="4">
    <source>
        <dbReference type="ARBA" id="ARBA00023125"/>
    </source>
</evidence>
<keyword evidence="2" id="KW-0805">Transcription regulation</keyword>
<dbReference type="GO" id="GO:0003677">
    <property type="term" value="F:DNA binding"/>
    <property type="evidence" value="ECO:0007669"/>
    <property type="project" value="UniProtKB-KW"/>
</dbReference>